<organism evidence="2 3">
    <name type="scientific">Brevundimonas staleyi</name>
    <dbReference type="NCBI Taxonomy" id="74326"/>
    <lineage>
        <taxon>Bacteria</taxon>
        <taxon>Pseudomonadati</taxon>
        <taxon>Pseudomonadota</taxon>
        <taxon>Alphaproteobacteria</taxon>
        <taxon>Caulobacterales</taxon>
        <taxon>Caulobacteraceae</taxon>
        <taxon>Brevundimonas</taxon>
    </lineage>
</organism>
<gene>
    <name evidence="2" type="ORF">ACFPIE_20355</name>
</gene>
<protein>
    <submittedName>
        <fullName evidence="2">Uncharacterized protein</fullName>
    </submittedName>
</protein>
<dbReference type="Proteomes" id="UP001596152">
    <property type="component" value="Unassembled WGS sequence"/>
</dbReference>
<accession>A0ABW0FWY4</accession>
<reference evidence="3" key="1">
    <citation type="journal article" date="2019" name="Int. J. Syst. Evol. Microbiol.">
        <title>The Global Catalogue of Microorganisms (GCM) 10K type strain sequencing project: providing services to taxonomists for standard genome sequencing and annotation.</title>
        <authorList>
            <consortium name="The Broad Institute Genomics Platform"/>
            <consortium name="The Broad Institute Genome Sequencing Center for Infectious Disease"/>
            <person name="Wu L."/>
            <person name="Ma J."/>
        </authorList>
    </citation>
    <scope>NUCLEOTIDE SEQUENCE [LARGE SCALE GENOMIC DNA]</scope>
    <source>
        <strain evidence="3">JCM 12125</strain>
    </source>
</reference>
<evidence type="ECO:0000313" key="3">
    <source>
        <dbReference type="Proteomes" id="UP001596152"/>
    </source>
</evidence>
<proteinExistence type="predicted"/>
<dbReference type="RefSeq" id="WP_374036789.1">
    <property type="nucleotide sequence ID" value="NZ_CP169082.1"/>
</dbReference>
<keyword evidence="3" id="KW-1185">Reference proteome</keyword>
<sequence>MSFLRRQKVVAPPKPVDPADVANRLDQARQNRLKKGGRQSTFLSEAVAEAATGAPAATLTGIGG</sequence>
<comment type="caution">
    <text evidence="2">The sequence shown here is derived from an EMBL/GenBank/DDBJ whole genome shotgun (WGS) entry which is preliminary data.</text>
</comment>
<evidence type="ECO:0000313" key="2">
    <source>
        <dbReference type="EMBL" id="MFC5346275.1"/>
    </source>
</evidence>
<feature type="region of interest" description="Disordered" evidence="1">
    <location>
        <begin position="1"/>
        <end position="20"/>
    </location>
</feature>
<name>A0ABW0FWY4_9CAUL</name>
<dbReference type="EMBL" id="JBHSLF010000056">
    <property type="protein sequence ID" value="MFC5346275.1"/>
    <property type="molecule type" value="Genomic_DNA"/>
</dbReference>
<evidence type="ECO:0000256" key="1">
    <source>
        <dbReference type="SAM" id="MobiDB-lite"/>
    </source>
</evidence>